<protein>
    <recommendedName>
        <fullName evidence="4">Neuropeptide</fullName>
    </recommendedName>
</protein>
<feature type="chain" id="PRO_5040307088" description="Neuropeptide" evidence="1">
    <location>
        <begin position="17"/>
        <end position="112"/>
    </location>
</feature>
<feature type="signal peptide" evidence="1">
    <location>
        <begin position="1"/>
        <end position="16"/>
    </location>
</feature>
<accession>A0A9P0H0Q4</accession>
<evidence type="ECO:0000313" key="3">
    <source>
        <dbReference type="Proteomes" id="UP001152798"/>
    </source>
</evidence>
<name>A0A9P0H0Q4_NEZVI</name>
<sequence>MLFSYLLLLLPEDCRVVPIFPLPTYGELYTNNNCIHFTYRVGKNCYHKIITSAEISPSGQFDNAYEILTSRTAFWLLMNLALQETEFLIFEILGLKKTLIRLLMDVTNIPFL</sequence>
<evidence type="ECO:0008006" key="4">
    <source>
        <dbReference type="Google" id="ProtNLM"/>
    </source>
</evidence>
<proteinExistence type="predicted"/>
<gene>
    <name evidence="2" type="ORF">NEZAVI_LOCUS384</name>
</gene>
<dbReference type="EMBL" id="OV725077">
    <property type="protein sequence ID" value="CAH1388860.1"/>
    <property type="molecule type" value="Genomic_DNA"/>
</dbReference>
<dbReference type="AlphaFoldDB" id="A0A9P0H0Q4"/>
<keyword evidence="3" id="KW-1185">Reference proteome</keyword>
<evidence type="ECO:0000256" key="1">
    <source>
        <dbReference type="SAM" id="SignalP"/>
    </source>
</evidence>
<keyword evidence="1" id="KW-0732">Signal</keyword>
<evidence type="ECO:0000313" key="2">
    <source>
        <dbReference type="EMBL" id="CAH1388860.1"/>
    </source>
</evidence>
<organism evidence="2 3">
    <name type="scientific">Nezara viridula</name>
    <name type="common">Southern green stink bug</name>
    <name type="synonym">Cimex viridulus</name>
    <dbReference type="NCBI Taxonomy" id="85310"/>
    <lineage>
        <taxon>Eukaryota</taxon>
        <taxon>Metazoa</taxon>
        <taxon>Ecdysozoa</taxon>
        <taxon>Arthropoda</taxon>
        <taxon>Hexapoda</taxon>
        <taxon>Insecta</taxon>
        <taxon>Pterygota</taxon>
        <taxon>Neoptera</taxon>
        <taxon>Paraneoptera</taxon>
        <taxon>Hemiptera</taxon>
        <taxon>Heteroptera</taxon>
        <taxon>Panheteroptera</taxon>
        <taxon>Pentatomomorpha</taxon>
        <taxon>Pentatomoidea</taxon>
        <taxon>Pentatomidae</taxon>
        <taxon>Pentatominae</taxon>
        <taxon>Nezara</taxon>
    </lineage>
</organism>
<dbReference type="Proteomes" id="UP001152798">
    <property type="component" value="Chromosome 1"/>
</dbReference>
<reference evidence="2" key="1">
    <citation type="submission" date="2022-01" db="EMBL/GenBank/DDBJ databases">
        <authorList>
            <person name="King R."/>
        </authorList>
    </citation>
    <scope>NUCLEOTIDE SEQUENCE</scope>
</reference>